<dbReference type="EMBL" id="JBHFNR010000289">
    <property type="protein sequence ID" value="MFB2898416.1"/>
    <property type="molecule type" value="Genomic_DNA"/>
</dbReference>
<feature type="transmembrane region" description="Helical" evidence="1">
    <location>
        <begin position="12"/>
        <end position="33"/>
    </location>
</feature>
<dbReference type="Proteomes" id="UP001576784">
    <property type="component" value="Unassembled WGS sequence"/>
</dbReference>
<protein>
    <submittedName>
        <fullName evidence="3">CHASE2 domain-containing protein</fullName>
    </submittedName>
</protein>
<feature type="transmembrane region" description="Helical" evidence="1">
    <location>
        <begin position="337"/>
        <end position="354"/>
    </location>
</feature>
<evidence type="ECO:0000256" key="1">
    <source>
        <dbReference type="SAM" id="Phobius"/>
    </source>
</evidence>
<evidence type="ECO:0000259" key="2">
    <source>
        <dbReference type="SMART" id="SM01080"/>
    </source>
</evidence>
<dbReference type="InterPro" id="IPR036890">
    <property type="entry name" value="HATPase_C_sf"/>
</dbReference>
<dbReference type="InterPro" id="IPR007890">
    <property type="entry name" value="CHASE2"/>
</dbReference>
<dbReference type="Pfam" id="PF05226">
    <property type="entry name" value="CHASE2"/>
    <property type="match status" value="1"/>
</dbReference>
<organism evidence="3 4">
    <name type="scientific">Floridaenema flaviceps BLCC-F50</name>
    <dbReference type="NCBI Taxonomy" id="3153642"/>
    <lineage>
        <taxon>Bacteria</taxon>
        <taxon>Bacillati</taxon>
        <taxon>Cyanobacteriota</taxon>
        <taxon>Cyanophyceae</taxon>
        <taxon>Oscillatoriophycideae</taxon>
        <taxon>Aerosakkonematales</taxon>
        <taxon>Aerosakkonemataceae</taxon>
        <taxon>Floridanema</taxon>
        <taxon>Floridanema flaviceps</taxon>
    </lineage>
</organism>
<keyword evidence="1" id="KW-0472">Membrane</keyword>
<keyword evidence="1" id="KW-1133">Transmembrane helix</keyword>
<proteinExistence type="predicted"/>
<dbReference type="SUPFAM" id="SSF55874">
    <property type="entry name" value="ATPase domain of HSP90 chaperone/DNA topoisomerase II/histidine kinase"/>
    <property type="match status" value="1"/>
</dbReference>
<gene>
    <name evidence="3" type="ORF">ACE1CI_36330</name>
</gene>
<keyword evidence="4" id="KW-1185">Reference proteome</keyword>
<keyword evidence="1" id="KW-0812">Transmembrane</keyword>
<evidence type="ECO:0000313" key="4">
    <source>
        <dbReference type="Proteomes" id="UP001576784"/>
    </source>
</evidence>
<feature type="domain" description="CHASE2" evidence="2">
    <location>
        <begin position="39"/>
        <end position="350"/>
    </location>
</feature>
<evidence type="ECO:0000313" key="3">
    <source>
        <dbReference type="EMBL" id="MFB2898416.1"/>
    </source>
</evidence>
<dbReference type="Gene3D" id="3.30.565.10">
    <property type="entry name" value="Histidine kinase-like ATPase, C-terminal domain"/>
    <property type="match status" value="1"/>
</dbReference>
<accession>A0ABV4Y3E1</accession>
<dbReference type="SMART" id="SM01080">
    <property type="entry name" value="CHASE2"/>
    <property type="match status" value="1"/>
</dbReference>
<reference evidence="3 4" key="1">
    <citation type="submission" date="2024-09" db="EMBL/GenBank/DDBJ databases">
        <title>Floridaenema gen nov. (Aerosakkonemataceae, Aerosakkonematales ord. nov., Cyanobacteria) from benthic tropical and subtropical fresh waters, with the description of four new species.</title>
        <authorList>
            <person name="Moretto J.A."/>
            <person name="Berthold D.E."/>
            <person name="Lefler F.W."/>
            <person name="Huang I.-S."/>
            <person name="Laughinghouse H. IV."/>
        </authorList>
    </citation>
    <scope>NUCLEOTIDE SEQUENCE [LARGE SCALE GENOMIC DNA]</scope>
    <source>
        <strain evidence="3 4">BLCC-F50</strain>
    </source>
</reference>
<feature type="transmembrane region" description="Helical" evidence="1">
    <location>
        <begin position="385"/>
        <end position="405"/>
    </location>
</feature>
<feature type="transmembrane region" description="Helical" evidence="1">
    <location>
        <begin position="361"/>
        <end position="379"/>
    </location>
</feature>
<dbReference type="RefSeq" id="WP_413268019.1">
    <property type="nucleotide sequence ID" value="NZ_JBHFNR010000289.1"/>
</dbReference>
<sequence length="649" mass="73807">MLPAIWSKFQQRITIWSVGILPGIAVIWLVILIRLTGALQFIEWVTLDSFLRLRPWEPIDERVVIVGIDEEDIQSIKNYPIPDREIAKLLRTLQKYQPRAIGLDIIRDIPVEPGHAELVAVFKDIKNLIAVEKVLPISIKPPPDLPPEQIGFADVLSDDDGKVRRAILGTNRPENDKKYVFSLPLRLAETYLKAEGIKLSNGLRDREAMRFGSTELSRFFPNSGGYVRTDDFGVQVLLNYRNGRERFRTLSLKDINKIEAGKGDSTVLRETLLGRIILIGVTAPSIKDSIDTSAIANLQPPGKIYGVEFYAHVTSQIVSAVLDGRPVLKTWSEGWDYLWIVGWGVLAIYLGRLTQSPLKNLVYVGFTSLGLVGIGYASIVRGWWIPVAPALLVLVINSAILSTFYQYDRFLRCQIELRQHTIERTFVVIHNGPLQTLANILRHIQDQDIEQNQLLEELKNLNYEIRQVGEYLKLEALDQDESFRLGSSLILDLKLPIRDLFYEVYSYTLQRNFPCFETLKVKAYSFAPIEEQYLNLEQKRELCQFLEEALCNVGKHAKGVTRLSATGKQMEGWYTLSIKDNGAGIRSSSEGRGTKQCLNIAKKLRGKFQRKSLGEKGTLCELTWPIAGRNWNFAEIGRNLKTKILKWRI</sequence>
<name>A0ABV4Y3E1_9CYAN</name>
<comment type="caution">
    <text evidence="3">The sequence shown here is derived from an EMBL/GenBank/DDBJ whole genome shotgun (WGS) entry which is preliminary data.</text>
</comment>